<evidence type="ECO:0000313" key="2">
    <source>
        <dbReference type="Proteomes" id="UP000886469"/>
    </source>
</evidence>
<comment type="caution">
    <text evidence="1">The sequence shown here is derived from an EMBL/GenBank/DDBJ whole genome shotgun (WGS) entry which is preliminary data.</text>
</comment>
<dbReference type="EMBL" id="SPMX01000018">
    <property type="protein sequence ID" value="NMQ05250.1"/>
    <property type="molecule type" value="Genomic_DNA"/>
</dbReference>
<evidence type="ECO:0000313" key="1">
    <source>
        <dbReference type="EMBL" id="NMQ05250.1"/>
    </source>
</evidence>
<name>A0ABX1T9K4_9PROT</name>
<dbReference type="Pfam" id="PF07793">
    <property type="entry name" value="DUF1631"/>
    <property type="match status" value="1"/>
</dbReference>
<gene>
    <name evidence="1" type="ORF">E4Q08_08190</name>
</gene>
<accession>A0ABX1T9K4</accession>
<organism evidence="1 2">
    <name type="scientific">Candidatus Accumulibacter contiguus</name>
    <dbReference type="NCBI Taxonomy" id="2954381"/>
    <lineage>
        <taxon>Bacteria</taxon>
        <taxon>Pseudomonadati</taxon>
        <taxon>Pseudomonadota</taxon>
        <taxon>Betaproteobacteria</taxon>
        <taxon>Candidatus Accumulibacter</taxon>
    </lineage>
</organism>
<sequence>MAMLVPVDNVIRFPEATRGSTTELDRPQTLVKARDLMAQKLCDALRSLLPRLEEELLARGDASTGRLQRELYYGTRDVLHEKAQLLESCLASAWLKLCESWLQPADKAKASRAISEPTELQLLDFGAMDQELAVKAIASRLQSACDEDLFGAGHRLAFLCVCTSTINQEGIAR</sequence>
<reference evidence="1" key="1">
    <citation type="submission" date="2019-03" db="EMBL/GenBank/DDBJ databases">
        <title>Metabolic reconstructions from genomes of highly enriched 'Candidatus Accumulibacter' and 'Candidatus Competibacter' bioreactor populations.</title>
        <authorList>
            <person name="Annavajhala M.K."/>
            <person name="Welles L."/>
            <person name="Abbas B."/>
            <person name="Sorokin D."/>
            <person name="Park H."/>
            <person name="Van Loosdrecht M."/>
            <person name="Chandran K."/>
        </authorList>
    </citation>
    <scope>NUCLEOTIDE SEQUENCE</scope>
    <source>
        <strain evidence="1">SBR_L</strain>
    </source>
</reference>
<keyword evidence="2" id="KW-1185">Reference proteome</keyword>
<proteinExistence type="predicted"/>
<protein>
    <submittedName>
        <fullName evidence="1">DUF1631 family protein</fullName>
    </submittedName>
</protein>
<dbReference type="InterPro" id="IPR012434">
    <property type="entry name" value="DUF1631"/>
</dbReference>
<dbReference type="Proteomes" id="UP000886469">
    <property type="component" value="Unassembled WGS sequence"/>
</dbReference>